<accession>A0A386K8Z3</accession>
<evidence type="ECO:0000313" key="2">
    <source>
        <dbReference type="Proteomes" id="UP000274637"/>
    </source>
</evidence>
<organism evidence="1 2">
    <name type="scientific">Streptomyces phage Kromp</name>
    <dbReference type="NCBI Taxonomy" id="2315619"/>
    <lineage>
        <taxon>Viruses</taxon>
        <taxon>Duplodnaviria</taxon>
        <taxon>Heunggongvirae</taxon>
        <taxon>Uroviricota</taxon>
        <taxon>Caudoviricetes</taxon>
        <taxon>Krompvirus</taxon>
        <taxon>Krompvirus kromp</taxon>
    </lineage>
</organism>
<name>A0A386K8Z3_9CAUD</name>
<gene>
    <name evidence="1" type="primary">92</name>
    <name evidence="1" type="ORF">SEA_KROMP_92</name>
</gene>
<reference evidence="2" key="1">
    <citation type="submission" date="2018-08" db="EMBL/GenBank/DDBJ databases">
        <authorList>
            <person name="Mousa M."/>
            <person name="Kelsky B.L."/>
            <person name="Goh L.M."/>
            <person name="Shaffer C.D."/>
            <person name="Weston-Hafer K.A."/>
            <person name="Russell D.A."/>
            <person name="Pope W.H."/>
            <person name="Jacobs-Sera D."/>
            <person name="Hendrix R.W."/>
            <person name="Hatfull G.F."/>
        </authorList>
    </citation>
    <scope>NUCLEOTIDE SEQUENCE [LARGE SCALE GENOMIC DNA]</scope>
</reference>
<sequence length="112" mass="11844">MPRIQILPLPEGASDERPPFALVIDQVPADTLDAFRTLDVTTGADATADSLGARTILMFADTIEIPANDTSAYATPTMVIRVEGDADSGSADLADQIRRGIEHAQATYGRSA</sequence>
<dbReference type="Proteomes" id="UP000274637">
    <property type="component" value="Segment"/>
</dbReference>
<keyword evidence="2" id="KW-1185">Reference proteome</keyword>
<dbReference type="EMBL" id="MH744420">
    <property type="protein sequence ID" value="AYD81693.1"/>
    <property type="molecule type" value="Genomic_DNA"/>
</dbReference>
<proteinExistence type="predicted"/>
<protein>
    <submittedName>
        <fullName evidence="1">Uncharacterized protein</fullName>
    </submittedName>
</protein>
<evidence type="ECO:0000313" key="1">
    <source>
        <dbReference type="EMBL" id="AYD81693.1"/>
    </source>
</evidence>